<organism evidence="2">
    <name type="scientific">Neobodo designis</name>
    <name type="common">Flagellated protozoan</name>
    <name type="synonym">Bodo designis</name>
    <dbReference type="NCBI Taxonomy" id="312471"/>
    <lineage>
        <taxon>Eukaryota</taxon>
        <taxon>Discoba</taxon>
        <taxon>Euglenozoa</taxon>
        <taxon>Kinetoplastea</taxon>
        <taxon>Metakinetoplastina</taxon>
        <taxon>Neobodonida</taxon>
        <taxon>Neobodo</taxon>
    </lineage>
</organism>
<sequence>MLRSSPALRMSATPVLLIAGNHLKPTAPKYSDKPGMWGPNSGPQKDTLSRRWEFLKFVSMKKIGQLTEPFKTKESRWRFKVFQARLWKGTVIFLVSFSMILMGNVWCLLAYHAYSVGPSTPVLERKVKEHRISKQIMSMVREHERELTVEKELAEASKNLATAGSAKQ</sequence>
<dbReference type="AlphaFoldDB" id="A0A7S1LZ99"/>
<proteinExistence type="predicted"/>
<keyword evidence="1" id="KW-0472">Membrane</keyword>
<evidence type="ECO:0000313" key="2">
    <source>
        <dbReference type="EMBL" id="CAD9117149.1"/>
    </source>
</evidence>
<evidence type="ECO:0000256" key="1">
    <source>
        <dbReference type="SAM" id="Phobius"/>
    </source>
</evidence>
<dbReference type="EMBL" id="HBGF01023224">
    <property type="protein sequence ID" value="CAD9117149.1"/>
    <property type="molecule type" value="Transcribed_RNA"/>
</dbReference>
<reference evidence="2" key="1">
    <citation type="submission" date="2021-01" db="EMBL/GenBank/DDBJ databases">
        <authorList>
            <person name="Corre E."/>
            <person name="Pelletier E."/>
            <person name="Niang G."/>
            <person name="Scheremetjew M."/>
            <person name="Finn R."/>
            <person name="Kale V."/>
            <person name="Holt S."/>
            <person name="Cochrane G."/>
            <person name="Meng A."/>
            <person name="Brown T."/>
            <person name="Cohen L."/>
        </authorList>
    </citation>
    <scope>NUCLEOTIDE SEQUENCE</scope>
    <source>
        <strain evidence="2">CCAP 1951/1</strain>
    </source>
</reference>
<accession>A0A7S1LZ99</accession>
<keyword evidence="1" id="KW-0812">Transmembrane</keyword>
<keyword evidence="1" id="KW-1133">Transmembrane helix</keyword>
<feature type="transmembrane region" description="Helical" evidence="1">
    <location>
        <begin position="86"/>
        <end position="114"/>
    </location>
</feature>
<name>A0A7S1LZ99_NEODS</name>
<protein>
    <submittedName>
        <fullName evidence="2">Uncharacterized protein</fullName>
    </submittedName>
</protein>
<gene>
    <name evidence="2" type="ORF">NDES1114_LOCUS15333</name>
</gene>